<dbReference type="EMBL" id="CM056811">
    <property type="protein sequence ID" value="KAJ8637666.1"/>
    <property type="molecule type" value="Genomic_DNA"/>
</dbReference>
<organism evidence="1 2">
    <name type="scientific">Persea americana</name>
    <name type="common">Avocado</name>
    <dbReference type="NCBI Taxonomy" id="3435"/>
    <lineage>
        <taxon>Eukaryota</taxon>
        <taxon>Viridiplantae</taxon>
        <taxon>Streptophyta</taxon>
        <taxon>Embryophyta</taxon>
        <taxon>Tracheophyta</taxon>
        <taxon>Spermatophyta</taxon>
        <taxon>Magnoliopsida</taxon>
        <taxon>Magnoliidae</taxon>
        <taxon>Laurales</taxon>
        <taxon>Lauraceae</taxon>
        <taxon>Persea</taxon>
    </lineage>
</organism>
<protein>
    <submittedName>
        <fullName evidence="1">Uncharacterized protein</fullName>
    </submittedName>
</protein>
<evidence type="ECO:0000313" key="2">
    <source>
        <dbReference type="Proteomes" id="UP001234297"/>
    </source>
</evidence>
<reference evidence="1 2" key="1">
    <citation type="journal article" date="2022" name="Hortic Res">
        <title>A haplotype resolved chromosomal level avocado genome allows analysis of novel avocado genes.</title>
        <authorList>
            <person name="Nath O."/>
            <person name="Fletcher S.J."/>
            <person name="Hayward A."/>
            <person name="Shaw L.M."/>
            <person name="Masouleh A.K."/>
            <person name="Furtado A."/>
            <person name="Henry R.J."/>
            <person name="Mitter N."/>
        </authorList>
    </citation>
    <scope>NUCLEOTIDE SEQUENCE [LARGE SCALE GENOMIC DNA]</scope>
    <source>
        <strain evidence="2">cv. Hass</strain>
    </source>
</reference>
<evidence type="ECO:0000313" key="1">
    <source>
        <dbReference type="EMBL" id="KAJ8637666.1"/>
    </source>
</evidence>
<gene>
    <name evidence="1" type="ORF">MRB53_011933</name>
</gene>
<proteinExistence type="predicted"/>
<comment type="caution">
    <text evidence="1">The sequence shown here is derived from an EMBL/GenBank/DDBJ whole genome shotgun (WGS) entry which is preliminary data.</text>
</comment>
<dbReference type="Proteomes" id="UP001234297">
    <property type="component" value="Chromosome 3"/>
</dbReference>
<keyword evidence="2" id="KW-1185">Reference proteome</keyword>
<accession>A0ACC2LWC0</accession>
<sequence>MNLADSQDASWFPDTGASAHMTASTAAAQHLHDPAASSSPSVPYAAEQHSSDHVSCSHVIPSAAAPHSTAHNLSSPFTSNPNRAQPHQPTSFPLSNFAPFPHQHSMTT</sequence>
<name>A0ACC2LWC0_PERAE</name>